<sequence length="63" mass="6581">MALHRRIGLAGFAWVGGGPAVLPFGADMVGEAPCILGCYRLDRRDALNPARTQQLVAASVDGT</sequence>
<dbReference type="Proteomes" id="UP000295678">
    <property type="component" value="Unassembled WGS sequence"/>
</dbReference>
<accession>A0A4R3MK00</accession>
<gene>
    <name evidence="1" type="ORF">EDC22_102440</name>
</gene>
<dbReference type="AlphaFoldDB" id="A0A4R3MK00"/>
<evidence type="ECO:0000313" key="2">
    <source>
        <dbReference type="Proteomes" id="UP000295678"/>
    </source>
</evidence>
<comment type="caution">
    <text evidence="1">The sequence shown here is derived from an EMBL/GenBank/DDBJ whole genome shotgun (WGS) entry which is preliminary data.</text>
</comment>
<evidence type="ECO:0000313" key="1">
    <source>
        <dbReference type="EMBL" id="TCT12754.1"/>
    </source>
</evidence>
<name>A0A4R3MK00_9HYPH</name>
<dbReference type="EMBL" id="SMAK01000002">
    <property type="protein sequence ID" value="TCT12754.1"/>
    <property type="molecule type" value="Genomic_DNA"/>
</dbReference>
<keyword evidence="2" id="KW-1185">Reference proteome</keyword>
<reference evidence="1 2" key="1">
    <citation type="submission" date="2019-03" db="EMBL/GenBank/DDBJ databases">
        <title>Genomic Encyclopedia of Type Strains, Phase IV (KMG-IV): sequencing the most valuable type-strain genomes for metagenomic binning, comparative biology and taxonomic classification.</title>
        <authorList>
            <person name="Goeker M."/>
        </authorList>
    </citation>
    <scope>NUCLEOTIDE SEQUENCE [LARGE SCALE GENOMIC DNA]</scope>
    <source>
        <strain evidence="1 2">DSM 19345</strain>
    </source>
</reference>
<organism evidence="1 2">
    <name type="scientific">Tepidamorphus gemmatus</name>
    <dbReference type="NCBI Taxonomy" id="747076"/>
    <lineage>
        <taxon>Bacteria</taxon>
        <taxon>Pseudomonadati</taxon>
        <taxon>Pseudomonadota</taxon>
        <taxon>Alphaproteobacteria</taxon>
        <taxon>Hyphomicrobiales</taxon>
        <taxon>Tepidamorphaceae</taxon>
        <taxon>Tepidamorphus</taxon>
    </lineage>
</organism>
<protein>
    <submittedName>
        <fullName evidence="1">Uncharacterized protein</fullName>
    </submittedName>
</protein>
<proteinExistence type="predicted"/>
<dbReference type="RefSeq" id="WP_132805512.1">
    <property type="nucleotide sequence ID" value="NZ_SMAK01000002.1"/>
</dbReference>